<feature type="transmembrane region" description="Helical" evidence="4">
    <location>
        <begin position="483"/>
        <end position="504"/>
    </location>
</feature>
<keyword evidence="3" id="KW-0443">Lipid metabolism</keyword>
<gene>
    <name evidence="6" type="ORF">HHUB_1850</name>
</gene>
<keyword evidence="7" id="KW-1185">Reference proteome</keyword>
<keyword evidence="1" id="KW-0378">Hydrolase</keyword>
<evidence type="ECO:0000256" key="2">
    <source>
        <dbReference type="ARBA" id="ARBA00022963"/>
    </source>
</evidence>
<organism evidence="6 7">
    <name type="scientific">Halobacterium hubeiense</name>
    <dbReference type="NCBI Taxonomy" id="1407499"/>
    <lineage>
        <taxon>Archaea</taxon>
        <taxon>Methanobacteriati</taxon>
        <taxon>Methanobacteriota</taxon>
        <taxon>Stenosarchaea group</taxon>
        <taxon>Halobacteria</taxon>
        <taxon>Halobacteriales</taxon>
        <taxon>Halobacteriaceae</taxon>
        <taxon>Halobacterium</taxon>
    </lineage>
</organism>
<keyword evidence="4" id="KW-0472">Membrane</keyword>
<evidence type="ECO:0000256" key="4">
    <source>
        <dbReference type="SAM" id="Phobius"/>
    </source>
</evidence>
<dbReference type="Proteomes" id="UP000066737">
    <property type="component" value="Chromosome I"/>
</dbReference>
<dbReference type="AlphaFoldDB" id="A0A0U5CWS2"/>
<dbReference type="InterPro" id="IPR001736">
    <property type="entry name" value="PLipase_D/transphosphatidylase"/>
</dbReference>
<dbReference type="EMBL" id="LN831302">
    <property type="protein sequence ID" value="CQH52502.1"/>
    <property type="molecule type" value="Genomic_DNA"/>
</dbReference>
<keyword evidence="4" id="KW-0812">Transmembrane</keyword>
<evidence type="ECO:0000313" key="7">
    <source>
        <dbReference type="Proteomes" id="UP000066737"/>
    </source>
</evidence>
<dbReference type="Pfam" id="PF13091">
    <property type="entry name" value="PLDc_2"/>
    <property type="match status" value="2"/>
</dbReference>
<evidence type="ECO:0000313" key="6">
    <source>
        <dbReference type="EMBL" id="CQH52502.1"/>
    </source>
</evidence>
<dbReference type="PANTHER" id="PTHR43856:SF1">
    <property type="entry name" value="MITOCHONDRIAL CARDIOLIPIN HYDROLASE"/>
    <property type="match status" value="1"/>
</dbReference>
<proteinExistence type="predicted"/>
<dbReference type="CDD" id="cd09128">
    <property type="entry name" value="PLDc_unchar1_2"/>
    <property type="match status" value="1"/>
</dbReference>
<keyword evidence="2" id="KW-0442">Lipid degradation</keyword>
<dbReference type="GO" id="GO:0016891">
    <property type="term" value="F:RNA endonuclease activity producing 5'-phosphomonoesters, hydrolytic mechanism"/>
    <property type="evidence" value="ECO:0007669"/>
    <property type="project" value="TreeGrafter"/>
</dbReference>
<dbReference type="PROSITE" id="PS50035">
    <property type="entry name" value="PLD"/>
    <property type="match status" value="1"/>
</dbReference>
<dbReference type="SMART" id="SM00155">
    <property type="entry name" value="PLDc"/>
    <property type="match status" value="2"/>
</dbReference>
<feature type="domain" description="PLD phosphodiesterase" evidence="5">
    <location>
        <begin position="423"/>
        <end position="450"/>
    </location>
</feature>
<dbReference type="GeneID" id="26658527"/>
<dbReference type="OrthoDB" id="31343at2157"/>
<dbReference type="RefSeq" id="WP_059056322.1">
    <property type="nucleotide sequence ID" value="NZ_CEML01000002.1"/>
</dbReference>
<evidence type="ECO:0000256" key="3">
    <source>
        <dbReference type="ARBA" id="ARBA00023098"/>
    </source>
</evidence>
<evidence type="ECO:0000256" key="1">
    <source>
        <dbReference type="ARBA" id="ARBA00022801"/>
    </source>
</evidence>
<dbReference type="InterPro" id="IPR025202">
    <property type="entry name" value="PLD-like_dom"/>
</dbReference>
<dbReference type="InterPro" id="IPR051406">
    <property type="entry name" value="PLD_domain"/>
</dbReference>
<keyword evidence="4" id="KW-1133">Transmembrane helix</keyword>
<evidence type="ECO:0000259" key="5">
    <source>
        <dbReference type="PROSITE" id="PS50035"/>
    </source>
</evidence>
<dbReference type="Gene3D" id="3.30.870.10">
    <property type="entry name" value="Endonuclease Chain A"/>
    <property type="match status" value="2"/>
</dbReference>
<dbReference type="SUPFAM" id="SSF56024">
    <property type="entry name" value="Phospholipase D/nuclease"/>
    <property type="match status" value="2"/>
</dbReference>
<dbReference type="GO" id="GO:0016042">
    <property type="term" value="P:lipid catabolic process"/>
    <property type="evidence" value="ECO:0007669"/>
    <property type="project" value="UniProtKB-KW"/>
</dbReference>
<name>A0A0U5CWS2_9EURY</name>
<dbReference type="PANTHER" id="PTHR43856">
    <property type="entry name" value="CARDIOLIPIN HYDROLASE"/>
    <property type="match status" value="1"/>
</dbReference>
<sequence>MLARLAVAALLASATITAVAPNPASDGDAGEFVAVTFDEPTNTTGWTLADSNDAANLPNRTLSGAVALSTQPAAARNRTDLPVVGLNGSLALANGGETVELRAGNATVDELAYANAPTAERWNGSEWTPLGASSFAPFAAANVSVSAFALPDAAGPPIQTLESADQRLFLAGYTFTSARATRALAAAAERGVDVRVLVEGGVAGGAPSPEDQRLDALRAAGVEVRVLDGERARYSFHHAKYAVADDRAVVLSENWKPSGSGGHGNRGWGVTVADSTVADHLAGVFRADTNWADAKSWETVRENFTVVDGEPATESYPTRFPQVDAEADGVRVLVAPDNARSGVRDLVASAEESLVVEQASLDRNGAFTNWTIDAARRGVRVRVLLSGKWYVRADNRNTTERLNRVAAEESLNLDAKLVEPRSRFEKVHVKGAVVDGERALVGSLNWNEHAATENREVVVVVEDDAVADYFQRAFRADWRGGAWRLPVALAAVVAVAAVAAAACARRIEFGGDSDVGRDGFWQESRE</sequence>
<accession>A0A0U5CWS2</accession>
<dbReference type="KEGG" id="hhb:Hhub_1850"/>
<dbReference type="STRING" id="1407499.HHUB_1850"/>
<protein>
    <submittedName>
        <fullName evidence="6">Phospholipase D domain protein</fullName>
    </submittedName>
</protein>
<reference evidence="7" key="1">
    <citation type="journal article" date="2016" name="Environ. Microbiol.">
        <title>The complete genome of a viable archaeum isolated from 123-million-year-old rock salt.</title>
        <authorList>
            <person name="Jaakkola S.T."/>
            <person name="Pfeiffer F."/>
            <person name="Ravantti J.J."/>
            <person name="Guo Q."/>
            <person name="Liu Y."/>
            <person name="Chen X."/>
            <person name="Ma H."/>
            <person name="Yang C."/>
            <person name="Oksanen H.M."/>
            <person name="Bamford D.H."/>
        </authorList>
    </citation>
    <scope>NUCLEOTIDE SEQUENCE</scope>
    <source>
        <strain evidence="7">JI20-1</strain>
    </source>
</reference>